<feature type="transmembrane region" description="Helical" evidence="6">
    <location>
        <begin position="86"/>
        <end position="107"/>
    </location>
</feature>
<evidence type="ECO:0000256" key="3">
    <source>
        <dbReference type="ARBA" id="ARBA00022692"/>
    </source>
</evidence>
<name>A0ABW6BP72_9SPHI</name>
<proteinExistence type="predicted"/>
<feature type="transmembrane region" description="Helical" evidence="6">
    <location>
        <begin position="12"/>
        <end position="37"/>
    </location>
</feature>
<evidence type="ECO:0000256" key="2">
    <source>
        <dbReference type="ARBA" id="ARBA00022475"/>
    </source>
</evidence>
<keyword evidence="4 6" id="KW-1133">Transmembrane helix</keyword>
<feature type="transmembrane region" description="Helical" evidence="6">
    <location>
        <begin position="179"/>
        <end position="196"/>
    </location>
</feature>
<keyword evidence="3 6" id="KW-0812">Transmembrane</keyword>
<dbReference type="InterPro" id="IPR000917">
    <property type="entry name" value="Sulfatase_N"/>
</dbReference>
<dbReference type="InterPro" id="IPR012160">
    <property type="entry name" value="LtaS-like"/>
</dbReference>
<evidence type="ECO:0000256" key="5">
    <source>
        <dbReference type="ARBA" id="ARBA00023136"/>
    </source>
</evidence>
<evidence type="ECO:0000313" key="8">
    <source>
        <dbReference type="EMBL" id="MFD2969776.1"/>
    </source>
</evidence>
<feature type="domain" description="Sulfatase N-terminal" evidence="7">
    <location>
        <begin position="270"/>
        <end position="543"/>
    </location>
</feature>
<dbReference type="EMBL" id="JBHUPB010000015">
    <property type="protein sequence ID" value="MFD2969776.1"/>
    <property type="molecule type" value="Genomic_DNA"/>
</dbReference>
<comment type="subcellular location">
    <subcellularLocation>
        <location evidence="1">Cell membrane</location>
        <topology evidence="1">Multi-pass membrane protein</topology>
    </subcellularLocation>
</comment>
<organism evidence="8 9">
    <name type="scientific">Sphingobacterium bambusae</name>
    <dbReference type="NCBI Taxonomy" id="662858"/>
    <lineage>
        <taxon>Bacteria</taxon>
        <taxon>Pseudomonadati</taxon>
        <taxon>Bacteroidota</taxon>
        <taxon>Sphingobacteriia</taxon>
        <taxon>Sphingobacteriales</taxon>
        <taxon>Sphingobacteriaceae</taxon>
        <taxon>Sphingobacterium</taxon>
    </lineage>
</organism>
<feature type="transmembrane region" description="Helical" evidence="6">
    <location>
        <begin position="49"/>
        <end position="74"/>
    </location>
</feature>
<keyword evidence="8" id="KW-0808">Transferase</keyword>
<keyword evidence="5 6" id="KW-0472">Membrane</keyword>
<keyword evidence="9" id="KW-1185">Reference proteome</keyword>
<sequence>MKQRPAWRLTLRFFLALSSYWIMLSFVDRLIFTWSVWDRIAEKQDAFYAFFYAVPLDLSLACYLMLIPTLFFFVQQLFVKKALSRYWLRIYVMIPTFFFAAVTASNIPLYEAWGEKISKRAIVLGFDTVGGVTSSIDFETIGQGFLVLAIFFLCAHYYYHLVVVRFAKYASLPKRLTGFYFLGIALLLFTLIRGGYGKATLNQSSVYFSDDNTANHAAVNTYWSFLKDLTKSTKKSPYQFMKQEEAEELVSAALGQQRGAASAVLTTDRPNVILVVLEGMVAQVFEDLGGEKNVTPHMKTLMDEGVCFRRAYAAADRSDKGMVAVMSGFPAQGPESIIKYIPKHEKLPAVGQLFDSLGYATSFYHGGQSEFYNFKSYMFTHGIDRVVDNDDFPVGTQRNSWGVYDHVIAHRMLHDLSADRKPFFSVFYTLVNHEPFHLEPRYQFGNDTKANAYRSTSFYTDSMLFNFIEQAKKEGWYENTIVVVTSDHGHIYPLGKYGLEKPERYHVPLFVFGGALKKQYQGTKVDAVVSQLDVAATLAAFVGANAQRFPYSRNLFAIDRPHVAFFNSNSTFGIINDQGTVSYDMQKRNIGFTDIPKERSLQQDSLLHVAKGYYQKVFGDFLRY</sequence>
<evidence type="ECO:0000313" key="9">
    <source>
        <dbReference type="Proteomes" id="UP001597525"/>
    </source>
</evidence>
<dbReference type="PIRSF" id="PIRSF005091">
    <property type="entry name" value="Mmb_sulf_HI1246"/>
    <property type="match status" value="1"/>
</dbReference>
<gene>
    <name evidence="8" type="ORF">ACFS7Y_20480</name>
</gene>
<dbReference type="RefSeq" id="WP_320183265.1">
    <property type="nucleotide sequence ID" value="NZ_CP138332.1"/>
</dbReference>
<dbReference type="Pfam" id="PF00884">
    <property type="entry name" value="Sulfatase"/>
    <property type="match status" value="1"/>
</dbReference>
<dbReference type="SUPFAM" id="SSF53649">
    <property type="entry name" value="Alkaline phosphatase-like"/>
    <property type="match status" value="1"/>
</dbReference>
<evidence type="ECO:0000259" key="7">
    <source>
        <dbReference type="Pfam" id="PF00884"/>
    </source>
</evidence>
<evidence type="ECO:0000256" key="1">
    <source>
        <dbReference type="ARBA" id="ARBA00004651"/>
    </source>
</evidence>
<dbReference type="EC" id="2.7.8.-" evidence="8"/>
<dbReference type="GO" id="GO:0016740">
    <property type="term" value="F:transferase activity"/>
    <property type="evidence" value="ECO:0007669"/>
    <property type="project" value="UniProtKB-KW"/>
</dbReference>
<feature type="transmembrane region" description="Helical" evidence="6">
    <location>
        <begin position="145"/>
        <end position="167"/>
    </location>
</feature>
<dbReference type="Proteomes" id="UP001597525">
    <property type="component" value="Unassembled WGS sequence"/>
</dbReference>
<comment type="caution">
    <text evidence="8">The sequence shown here is derived from an EMBL/GenBank/DDBJ whole genome shotgun (WGS) entry which is preliminary data.</text>
</comment>
<evidence type="ECO:0000256" key="6">
    <source>
        <dbReference type="SAM" id="Phobius"/>
    </source>
</evidence>
<dbReference type="Gene3D" id="3.40.720.10">
    <property type="entry name" value="Alkaline Phosphatase, subunit A"/>
    <property type="match status" value="1"/>
</dbReference>
<reference evidence="9" key="1">
    <citation type="journal article" date="2019" name="Int. J. Syst. Evol. Microbiol.">
        <title>The Global Catalogue of Microorganisms (GCM) 10K type strain sequencing project: providing services to taxonomists for standard genome sequencing and annotation.</title>
        <authorList>
            <consortium name="The Broad Institute Genomics Platform"/>
            <consortium name="The Broad Institute Genome Sequencing Center for Infectious Disease"/>
            <person name="Wu L."/>
            <person name="Ma J."/>
        </authorList>
    </citation>
    <scope>NUCLEOTIDE SEQUENCE [LARGE SCALE GENOMIC DNA]</scope>
    <source>
        <strain evidence="9">KCTC 22814</strain>
    </source>
</reference>
<dbReference type="CDD" id="cd16015">
    <property type="entry name" value="LTA_synthase"/>
    <property type="match status" value="1"/>
</dbReference>
<dbReference type="InterPro" id="IPR050448">
    <property type="entry name" value="OpgB/LTA_synthase_biosynth"/>
</dbReference>
<dbReference type="PANTHER" id="PTHR47371:SF3">
    <property type="entry name" value="PHOSPHOGLYCEROL TRANSFERASE I"/>
    <property type="match status" value="1"/>
</dbReference>
<dbReference type="InterPro" id="IPR017850">
    <property type="entry name" value="Alkaline_phosphatase_core_sf"/>
</dbReference>
<evidence type="ECO:0000256" key="4">
    <source>
        <dbReference type="ARBA" id="ARBA00022989"/>
    </source>
</evidence>
<dbReference type="PANTHER" id="PTHR47371">
    <property type="entry name" value="LIPOTEICHOIC ACID SYNTHASE"/>
    <property type="match status" value="1"/>
</dbReference>
<keyword evidence="2" id="KW-1003">Cell membrane</keyword>
<protein>
    <submittedName>
        <fullName evidence="8">LTA synthase family protein</fullName>
        <ecNumber evidence="8">2.7.8.-</ecNumber>
    </submittedName>
</protein>
<accession>A0ABW6BP72</accession>